<keyword evidence="1" id="KW-0678">Repressor</keyword>
<dbReference type="InterPro" id="IPR050109">
    <property type="entry name" value="HTH-type_TetR-like_transc_reg"/>
</dbReference>
<dbReference type="Pfam" id="PF13977">
    <property type="entry name" value="TetR_C_6"/>
    <property type="match status" value="1"/>
</dbReference>
<feature type="domain" description="HTH tetR-type" evidence="6">
    <location>
        <begin position="8"/>
        <end position="68"/>
    </location>
</feature>
<keyword evidence="2" id="KW-0805">Transcription regulation</keyword>
<organism evidence="7">
    <name type="scientific">Micromonospora carbonacea</name>
    <dbReference type="NCBI Taxonomy" id="47853"/>
    <lineage>
        <taxon>Bacteria</taxon>
        <taxon>Bacillati</taxon>
        <taxon>Actinomycetota</taxon>
        <taxon>Actinomycetes</taxon>
        <taxon>Micromonosporales</taxon>
        <taxon>Micromonosporaceae</taxon>
        <taxon>Micromonospora</taxon>
    </lineage>
</organism>
<sequence>MSRTRDLEAQQQRLSTATWAVLAHDGLTGLTVRAVAERAGCTTGLVMHTFPDKRSLLRHARDLLHQRTAERADQAEAAAADPQSRLRTVLSQAVTLADDKRQEARVWIAYAAAAVADADLAELHRKHNRAFVARIDRLLSDAYPHLPDDARADAATALVALVEGLNTLAALDIATYHPDQQRRAIDDALTRLTTRARPTGSR</sequence>
<dbReference type="PROSITE" id="PS50977">
    <property type="entry name" value="HTH_TETR_2"/>
    <property type="match status" value="1"/>
</dbReference>
<dbReference type="PANTHER" id="PTHR30055">
    <property type="entry name" value="HTH-TYPE TRANSCRIPTIONAL REGULATOR RUTR"/>
    <property type="match status" value="1"/>
</dbReference>
<gene>
    <name evidence="7" type="ORF">HZU44_11370</name>
</gene>
<evidence type="ECO:0000256" key="3">
    <source>
        <dbReference type="ARBA" id="ARBA00023125"/>
    </source>
</evidence>
<evidence type="ECO:0000256" key="2">
    <source>
        <dbReference type="ARBA" id="ARBA00023015"/>
    </source>
</evidence>
<dbReference type="InterPro" id="IPR009057">
    <property type="entry name" value="Homeodomain-like_sf"/>
</dbReference>
<dbReference type="GO" id="GO:0003700">
    <property type="term" value="F:DNA-binding transcription factor activity"/>
    <property type="evidence" value="ECO:0007669"/>
    <property type="project" value="TreeGrafter"/>
</dbReference>
<dbReference type="GO" id="GO:0000976">
    <property type="term" value="F:transcription cis-regulatory region binding"/>
    <property type="evidence" value="ECO:0007669"/>
    <property type="project" value="TreeGrafter"/>
</dbReference>
<dbReference type="AlphaFoldDB" id="A0A7D6GH39"/>
<dbReference type="InterPro" id="IPR001647">
    <property type="entry name" value="HTH_TetR"/>
</dbReference>
<evidence type="ECO:0000256" key="1">
    <source>
        <dbReference type="ARBA" id="ARBA00022491"/>
    </source>
</evidence>
<dbReference type="Pfam" id="PF00440">
    <property type="entry name" value="TetR_N"/>
    <property type="match status" value="1"/>
</dbReference>
<reference evidence="7" key="1">
    <citation type="submission" date="2020-08" db="EMBL/GenBank/DDBJ databases">
        <title>A bifunctional nitrone conjugated secondary metabolite targeting the ribosome.</title>
        <authorList>
            <person name="Limbrick E.M."/>
            <person name="Graf M."/>
            <person name="Derewacz D.K."/>
            <person name="Nguyen F."/>
            <person name="Spraggins J.M."/>
            <person name="Wieland M."/>
            <person name="Ynigez-Gutierrez A.E."/>
            <person name="Reisman B.J."/>
            <person name="Zinshteyn B."/>
            <person name="McCulloch K."/>
            <person name="Iverson T.M."/>
            <person name="Green R."/>
            <person name="Wilson D.N."/>
            <person name="Bachmann B.O."/>
        </authorList>
    </citation>
    <scope>NUCLEOTIDE SEQUENCE</scope>
    <source>
        <strain evidence="7">Africana</strain>
    </source>
</reference>
<dbReference type="InterPro" id="IPR036271">
    <property type="entry name" value="Tet_transcr_reg_TetR-rel_C_sf"/>
</dbReference>
<keyword evidence="4" id="KW-0804">Transcription</keyword>
<dbReference type="SUPFAM" id="SSF48498">
    <property type="entry name" value="Tetracyclin repressor-like, C-terminal domain"/>
    <property type="match status" value="1"/>
</dbReference>
<keyword evidence="3 5" id="KW-0238">DNA-binding</keyword>
<dbReference type="EMBL" id="CP058905">
    <property type="protein sequence ID" value="QLK01346.1"/>
    <property type="molecule type" value="Genomic_DNA"/>
</dbReference>
<feature type="DNA-binding region" description="H-T-H motif" evidence="5">
    <location>
        <begin position="31"/>
        <end position="50"/>
    </location>
</feature>
<proteinExistence type="predicted"/>
<evidence type="ECO:0000256" key="5">
    <source>
        <dbReference type="PROSITE-ProRule" id="PRU00335"/>
    </source>
</evidence>
<dbReference type="Gene3D" id="1.10.357.10">
    <property type="entry name" value="Tetracycline Repressor, domain 2"/>
    <property type="match status" value="1"/>
</dbReference>
<dbReference type="SUPFAM" id="SSF46689">
    <property type="entry name" value="Homeodomain-like"/>
    <property type="match status" value="1"/>
</dbReference>
<dbReference type="PANTHER" id="PTHR30055:SF234">
    <property type="entry name" value="HTH-TYPE TRANSCRIPTIONAL REGULATOR BETI"/>
    <property type="match status" value="1"/>
</dbReference>
<dbReference type="InterPro" id="IPR039538">
    <property type="entry name" value="BetI_C"/>
</dbReference>
<evidence type="ECO:0000256" key="4">
    <source>
        <dbReference type="ARBA" id="ARBA00023163"/>
    </source>
</evidence>
<protein>
    <submittedName>
        <fullName evidence="7">TetR/AcrR family transcriptional regulator</fullName>
    </submittedName>
</protein>
<name>A0A7D6GH39_9ACTN</name>
<accession>A0A7D6GH39</accession>
<evidence type="ECO:0000259" key="6">
    <source>
        <dbReference type="PROSITE" id="PS50977"/>
    </source>
</evidence>
<evidence type="ECO:0000313" key="7">
    <source>
        <dbReference type="EMBL" id="QLK01346.1"/>
    </source>
</evidence>